<evidence type="ECO:0000256" key="5">
    <source>
        <dbReference type="ARBA" id="ARBA00022989"/>
    </source>
</evidence>
<comment type="catalytic activity">
    <reaction evidence="11">
        <text>[Wnt protein]-L-serine + (9Z)-hexadecenoyl-CoA = [Wnt protein]-O-(9Z)-hexadecenoyl-L-serine + CoA</text>
        <dbReference type="Rhea" id="RHEA:45336"/>
        <dbReference type="Rhea" id="RHEA-COMP:11170"/>
        <dbReference type="Rhea" id="RHEA-COMP:11171"/>
        <dbReference type="ChEBI" id="CHEBI:29999"/>
        <dbReference type="ChEBI" id="CHEBI:57287"/>
        <dbReference type="ChEBI" id="CHEBI:61540"/>
        <dbReference type="ChEBI" id="CHEBI:85189"/>
        <dbReference type="EC" id="2.3.1.250"/>
    </reaction>
</comment>
<feature type="transmembrane region" description="Helical" evidence="12">
    <location>
        <begin position="77"/>
        <end position="95"/>
    </location>
</feature>
<keyword evidence="5 12" id="KW-1133">Transmembrane helix</keyword>
<evidence type="ECO:0000256" key="6">
    <source>
        <dbReference type="ARBA" id="ARBA00023136"/>
    </source>
</evidence>
<feature type="non-terminal residue" evidence="13">
    <location>
        <position position="487"/>
    </location>
</feature>
<dbReference type="EC" id="2.3.1.250" evidence="9"/>
<keyword evidence="7" id="KW-0012">Acyltransferase</keyword>
<evidence type="ECO:0000256" key="7">
    <source>
        <dbReference type="ARBA" id="ARBA00023315"/>
    </source>
</evidence>
<dbReference type="InterPro" id="IPR004299">
    <property type="entry name" value="MBOAT_fam"/>
</dbReference>
<dbReference type="GO" id="GO:0030258">
    <property type="term" value="P:lipid modification"/>
    <property type="evidence" value="ECO:0007669"/>
    <property type="project" value="TreeGrafter"/>
</dbReference>
<dbReference type="GO" id="GO:0061355">
    <property type="term" value="P:Wnt protein secretion"/>
    <property type="evidence" value="ECO:0007669"/>
    <property type="project" value="TreeGrafter"/>
</dbReference>
<evidence type="ECO:0000256" key="2">
    <source>
        <dbReference type="ARBA" id="ARBA00022679"/>
    </source>
</evidence>
<reference evidence="13" key="1">
    <citation type="submission" date="2020-02" db="EMBL/GenBank/DDBJ databases">
        <title>Relaxed selection underlies rapid genomic changes in the transitions from sociality to social parasitism in ants.</title>
        <authorList>
            <person name="Bi X."/>
        </authorList>
    </citation>
    <scope>NUCLEOTIDE SEQUENCE</scope>
    <source>
        <strain evidence="13">BGI-DK2013a</strain>
        <tissue evidence="13">Whole body</tissue>
    </source>
</reference>
<keyword evidence="14" id="KW-1185">Reference proteome</keyword>
<name>A0A836E9P8_9HYME</name>
<feature type="transmembrane region" description="Helical" evidence="12">
    <location>
        <begin position="465"/>
        <end position="485"/>
    </location>
</feature>
<keyword evidence="4 12" id="KW-0812">Transmembrane</keyword>
<feature type="non-terminal residue" evidence="13">
    <location>
        <position position="1"/>
    </location>
</feature>
<dbReference type="GO" id="GO:0016055">
    <property type="term" value="P:Wnt signaling pathway"/>
    <property type="evidence" value="ECO:0007669"/>
    <property type="project" value="UniProtKB-KW"/>
</dbReference>
<evidence type="ECO:0000256" key="10">
    <source>
        <dbReference type="ARBA" id="ARBA00040371"/>
    </source>
</evidence>
<dbReference type="PANTHER" id="PTHR13906">
    <property type="entry name" value="PORCUPINE"/>
    <property type="match status" value="1"/>
</dbReference>
<evidence type="ECO:0000256" key="11">
    <source>
        <dbReference type="ARBA" id="ARBA00047978"/>
    </source>
</evidence>
<comment type="caution">
    <text evidence="13">The sequence shown here is derived from an EMBL/GenBank/DDBJ whole genome shotgun (WGS) entry which is preliminary data.</text>
</comment>
<evidence type="ECO:0000256" key="8">
    <source>
        <dbReference type="ARBA" id="ARBA00038269"/>
    </source>
</evidence>
<feature type="transmembrane region" description="Helical" evidence="12">
    <location>
        <begin position="102"/>
        <end position="120"/>
    </location>
</feature>
<dbReference type="GO" id="GO:1990698">
    <property type="term" value="F:palmitoleoyltransferase activity"/>
    <property type="evidence" value="ECO:0007669"/>
    <property type="project" value="UniProtKB-EC"/>
</dbReference>
<organism evidence="13 14">
    <name type="scientific">Acromyrmex insinuator</name>
    <dbReference type="NCBI Taxonomy" id="230686"/>
    <lineage>
        <taxon>Eukaryota</taxon>
        <taxon>Metazoa</taxon>
        <taxon>Ecdysozoa</taxon>
        <taxon>Arthropoda</taxon>
        <taxon>Hexapoda</taxon>
        <taxon>Insecta</taxon>
        <taxon>Pterygota</taxon>
        <taxon>Neoptera</taxon>
        <taxon>Endopterygota</taxon>
        <taxon>Hymenoptera</taxon>
        <taxon>Apocrita</taxon>
        <taxon>Aculeata</taxon>
        <taxon>Formicoidea</taxon>
        <taxon>Formicidae</taxon>
        <taxon>Myrmicinae</taxon>
        <taxon>Acromyrmex</taxon>
    </lineage>
</organism>
<feature type="transmembrane region" description="Helical" evidence="12">
    <location>
        <begin position="422"/>
        <end position="445"/>
    </location>
</feature>
<protein>
    <recommendedName>
        <fullName evidence="10">Protein-serine O-palmitoleoyltransferase porcupine</fullName>
        <ecNumber evidence="9">2.3.1.250</ecNumber>
    </recommendedName>
</protein>
<feature type="transmembrane region" description="Helical" evidence="12">
    <location>
        <begin position="182"/>
        <end position="203"/>
    </location>
</feature>
<dbReference type="GO" id="GO:0016020">
    <property type="term" value="C:membrane"/>
    <property type="evidence" value="ECO:0007669"/>
    <property type="project" value="UniProtKB-SubCell"/>
</dbReference>
<feature type="transmembrane region" description="Helical" evidence="12">
    <location>
        <begin position="126"/>
        <end position="142"/>
    </location>
</feature>
<comment type="similarity">
    <text evidence="8">Belongs to the membrane-bound acyltransferase family. Porcupine subfamily.</text>
</comment>
<feature type="transmembrane region" description="Helical" evidence="12">
    <location>
        <begin position="260"/>
        <end position="277"/>
    </location>
</feature>
<sequence length="487" mass="56608">MEDADTTVFYNDEDDCLDYECLHNNVEYDYDYTDSEKETLHDLYQHCLSPSLFDTGHHILPLLGSTILFRLLVHTEYISHQVFHILSVIIGLYIIQYYVHESLIVLIVFVLFSYGILHVPKRLHKGAGIFLPSLLIIAYCELSMQPVIWHRIRSVIMTMVMKAISVAIDTNDSNNLPDVYSYMGYMFCGVTCLFGPWVSFKDYLSLRYSSSQTRWWIICSIGFAFLSFVFLSISNCWTQWIFVDNSWKLVCTIQKFFDEYLMLSCKEIFFSYFRWLIAYRDALSFRTSHYFVSYIASALLVLGGFPLSSSTIVKPLYIEFPRSLVQVVVFWNIPMHHWLKTYIFRPSIKNLGKFGAVIITYLISSLLHGLNFQLAAVLLSLGFYTYVEFQLRATLADTFDACVTSKQCTKKKCMHKYNSHNCMVFMTNLMFSFGAIFHLAYLGLMFDTSDLQETGYSYNHTINKWAELGFASHWVALATYCIYLLTK</sequence>
<evidence type="ECO:0000313" key="14">
    <source>
        <dbReference type="Proteomes" id="UP000667349"/>
    </source>
</evidence>
<dbReference type="PANTHER" id="PTHR13906:SF12">
    <property type="entry name" value="PROTEIN-SERINE O-PALMITOLEOYLTRANSFERASE PORCUPINE"/>
    <property type="match status" value="1"/>
</dbReference>
<evidence type="ECO:0000256" key="12">
    <source>
        <dbReference type="SAM" id="Phobius"/>
    </source>
</evidence>
<feature type="transmembrane region" description="Helical" evidence="12">
    <location>
        <begin position="289"/>
        <end position="308"/>
    </location>
</feature>
<comment type="subcellular location">
    <subcellularLocation>
        <location evidence="1">Membrane</location>
        <topology evidence="1">Multi-pass membrane protein</topology>
    </subcellularLocation>
</comment>
<keyword evidence="6 12" id="KW-0472">Membrane</keyword>
<evidence type="ECO:0000256" key="1">
    <source>
        <dbReference type="ARBA" id="ARBA00004141"/>
    </source>
</evidence>
<feature type="transmembrane region" description="Helical" evidence="12">
    <location>
        <begin position="215"/>
        <end position="240"/>
    </location>
</feature>
<proteinExistence type="inferred from homology"/>
<evidence type="ECO:0000256" key="9">
    <source>
        <dbReference type="ARBA" id="ARBA00038867"/>
    </source>
</evidence>
<keyword evidence="3" id="KW-0879">Wnt signaling pathway</keyword>
<dbReference type="Pfam" id="PF03062">
    <property type="entry name" value="MBOAT"/>
    <property type="match status" value="1"/>
</dbReference>
<dbReference type="EMBL" id="JAANHZ010000806">
    <property type="protein sequence ID" value="KAG5306746.1"/>
    <property type="molecule type" value="Genomic_DNA"/>
</dbReference>
<keyword evidence="2 13" id="KW-0808">Transferase</keyword>
<dbReference type="GO" id="GO:0005783">
    <property type="term" value="C:endoplasmic reticulum"/>
    <property type="evidence" value="ECO:0007669"/>
    <property type="project" value="TreeGrafter"/>
</dbReference>
<dbReference type="GO" id="GO:0017147">
    <property type="term" value="F:Wnt-protein binding"/>
    <property type="evidence" value="ECO:0007669"/>
    <property type="project" value="TreeGrafter"/>
</dbReference>
<evidence type="ECO:0000313" key="13">
    <source>
        <dbReference type="EMBL" id="KAG5306746.1"/>
    </source>
</evidence>
<gene>
    <name evidence="13" type="primary">Por</name>
    <name evidence="13" type="ORF">G6Z75_0010082</name>
</gene>
<dbReference type="AlphaFoldDB" id="A0A836E9P8"/>
<evidence type="ECO:0000256" key="4">
    <source>
        <dbReference type="ARBA" id="ARBA00022692"/>
    </source>
</evidence>
<evidence type="ECO:0000256" key="3">
    <source>
        <dbReference type="ARBA" id="ARBA00022687"/>
    </source>
</evidence>
<accession>A0A836E9P8</accession>
<dbReference type="InterPro" id="IPR049941">
    <property type="entry name" value="LPLAT_7/PORCN-like"/>
</dbReference>
<dbReference type="Proteomes" id="UP000667349">
    <property type="component" value="Unassembled WGS sequence"/>
</dbReference>